<evidence type="ECO:0008006" key="3">
    <source>
        <dbReference type="Google" id="ProtNLM"/>
    </source>
</evidence>
<comment type="caution">
    <text evidence="1">The sequence shown here is derived from an EMBL/GenBank/DDBJ whole genome shotgun (WGS) entry which is preliminary data.</text>
</comment>
<dbReference type="AlphaFoldDB" id="F0EPA7"/>
<evidence type="ECO:0000313" key="2">
    <source>
        <dbReference type="Proteomes" id="UP000004835"/>
    </source>
</evidence>
<reference evidence="1 2" key="1">
    <citation type="submission" date="2011-01" db="EMBL/GenBank/DDBJ databases">
        <authorList>
            <person name="Muzny D."/>
            <person name="Qin X."/>
            <person name="Deng J."/>
            <person name="Jiang H."/>
            <person name="Liu Y."/>
            <person name="Qu J."/>
            <person name="Song X.-Z."/>
            <person name="Zhang L."/>
            <person name="Thornton R."/>
            <person name="Coyle M."/>
            <person name="Francisco L."/>
            <person name="Jackson L."/>
            <person name="Javaid M."/>
            <person name="Korchina V."/>
            <person name="Kovar C."/>
            <person name="Mata R."/>
            <person name="Mathew T."/>
            <person name="Ngo R."/>
            <person name="Nguyen L."/>
            <person name="Nguyen N."/>
            <person name="Okwuonu G."/>
            <person name="Ongeri F."/>
            <person name="Pham C."/>
            <person name="Simmons D."/>
            <person name="Wilczek-Boney K."/>
            <person name="Hale W."/>
            <person name="Jakkamsetti A."/>
            <person name="Pham P."/>
            <person name="Ruth R."/>
            <person name="San Lucas F."/>
            <person name="Warren J."/>
            <person name="Zhang J."/>
            <person name="Zhao Z."/>
            <person name="Zhou C."/>
            <person name="Zhu D."/>
            <person name="Lee S."/>
            <person name="Bess C."/>
            <person name="Blankenburg K."/>
            <person name="Forbes L."/>
            <person name="Fu Q."/>
            <person name="Gubbala S."/>
            <person name="Hirani K."/>
            <person name="Jayaseelan J.C."/>
            <person name="Lara F."/>
            <person name="Munidasa M."/>
            <person name="Palculict T."/>
            <person name="Patil S."/>
            <person name="Pu L.-L."/>
            <person name="Saada N."/>
            <person name="Tang L."/>
            <person name="Weissenberger G."/>
            <person name="Zhu Y."/>
            <person name="Hemphill L."/>
            <person name="Shang Y."/>
            <person name="Youmans B."/>
            <person name="Ayvaz T."/>
            <person name="Ross M."/>
            <person name="Santibanez J."/>
            <person name="Aqrawi P."/>
            <person name="Gross S."/>
            <person name="Joshi V."/>
            <person name="Fowler G."/>
            <person name="Nazareth L."/>
            <person name="Reid J."/>
            <person name="Worley K."/>
            <person name="Petrosino J."/>
            <person name="Highlander S."/>
            <person name="Gibbs R."/>
        </authorList>
    </citation>
    <scope>NUCLEOTIDE SEQUENCE [LARGE SCALE GENOMIC DNA]</scope>
    <source>
        <strain evidence="1 2">ATCC 12755</strain>
    </source>
</reference>
<accession>F0EPA7</accession>
<dbReference type="EMBL" id="AEWT01000031">
    <property type="protein sequence ID" value="EGC68132.1"/>
    <property type="molecule type" value="Genomic_DNA"/>
</dbReference>
<protein>
    <recommendedName>
        <fullName evidence="3">Polymer-forming cytoskeletal</fullName>
    </recommendedName>
</protein>
<sequence>MKTYTGDITITKNSRFQLFGIVNGDIEIRDKSICEIYGIVTGTIKILDDTNVRIDGTVTGAVYNDGGTLNIYGTIERFFDISGITNIHENAVIKNLLH</sequence>
<gene>
    <name evidence="1" type="ORF">HMPREF9087_3249</name>
</gene>
<dbReference type="Proteomes" id="UP000004835">
    <property type="component" value="Unassembled WGS sequence"/>
</dbReference>
<organism evidence="1 2">
    <name type="scientific">Enterococcus casseliflavus ATCC 12755</name>
    <dbReference type="NCBI Taxonomy" id="888066"/>
    <lineage>
        <taxon>Bacteria</taxon>
        <taxon>Bacillati</taxon>
        <taxon>Bacillota</taxon>
        <taxon>Bacilli</taxon>
        <taxon>Lactobacillales</taxon>
        <taxon>Enterococcaceae</taxon>
        <taxon>Enterococcus</taxon>
    </lineage>
</organism>
<evidence type="ECO:0000313" key="1">
    <source>
        <dbReference type="EMBL" id="EGC68132.1"/>
    </source>
</evidence>
<proteinExistence type="predicted"/>
<dbReference type="HOGENOM" id="CLU_2329329_0_0_9"/>
<name>F0EPA7_ENTCA</name>